<evidence type="ECO:0000256" key="2">
    <source>
        <dbReference type="ARBA" id="ARBA00006022"/>
    </source>
</evidence>
<keyword evidence="9" id="KW-1185">Reference proteome</keyword>
<reference evidence="8" key="1">
    <citation type="submission" date="2023-05" db="EMBL/GenBank/DDBJ databases">
        <authorList>
            <person name="Stuckert A."/>
        </authorList>
    </citation>
    <scope>NUCLEOTIDE SEQUENCE</scope>
</reference>
<keyword evidence="3" id="KW-0597">Phosphoprotein</keyword>
<evidence type="ECO:0000256" key="5">
    <source>
        <dbReference type="ARBA" id="ARBA00022989"/>
    </source>
</evidence>
<feature type="transmembrane region" description="Helical" evidence="7">
    <location>
        <begin position="66"/>
        <end position="89"/>
    </location>
</feature>
<evidence type="ECO:0000256" key="3">
    <source>
        <dbReference type="ARBA" id="ARBA00022553"/>
    </source>
</evidence>
<evidence type="ECO:0000256" key="6">
    <source>
        <dbReference type="ARBA" id="ARBA00023136"/>
    </source>
</evidence>
<protein>
    <submittedName>
        <fullName evidence="8">Uncharacterized protein</fullName>
    </submittedName>
</protein>
<dbReference type="InterPro" id="IPR007237">
    <property type="entry name" value="CD20-like"/>
</dbReference>
<dbReference type="PANTHER" id="PTHR15756">
    <property type="entry name" value="LR8/HCA112"/>
    <property type="match status" value="1"/>
</dbReference>
<dbReference type="PANTHER" id="PTHR15756:SF6">
    <property type="entry name" value="TRANSMEMBRANE PROTEIN 176A"/>
    <property type="match status" value="1"/>
</dbReference>
<comment type="caution">
    <text evidence="8">The sequence shown here is derived from an EMBL/GenBank/DDBJ whole genome shotgun (WGS) entry which is preliminary data.</text>
</comment>
<evidence type="ECO:0000256" key="4">
    <source>
        <dbReference type="ARBA" id="ARBA00022692"/>
    </source>
</evidence>
<name>A0ABN9BKD4_9NEOB</name>
<dbReference type="Proteomes" id="UP001162483">
    <property type="component" value="Unassembled WGS sequence"/>
</dbReference>
<feature type="transmembrane region" description="Helical" evidence="7">
    <location>
        <begin position="95"/>
        <end position="118"/>
    </location>
</feature>
<accession>A0ABN9BKD4</accession>
<feature type="transmembrane region" description="Helical" evidence="7">
    <location>
        <begin position="125"/>
        <end position="148"/>
    </location>
</feature>
<dbReference type="EMBL" id="CATNWA010004550">
    <property type="protein sequence ID" value="CAI9548065.1"/>
    <property type="molecule type" value="Genomic_DNA"/>
</dbReference>
<sequence>MVAVSTVKKEDGKVSFETSEGTVINVNINQRSCMDSLLDAIKNIRMVKKDGQYNQPARESASGVHLGVGVSFMSLGFISVMLAIIIAVIHPSLAISYVGTHFWVGFPFLVAGALNVLVYKYPNALWMVISFISLLGCLAVSIAGTVFVSSDIDSFYWRVDMDSLCNNLRQRPNSYYYGTTPPSYYRDYNNDWDLERCKNGFREYQHFLLGLLIMSLLMMIWGICVSALTLIYRLKVFIKSCKCEKVEENDDPLLSPNPIQDIIIA</sequence>
<keyword evidence="5 7" id="KW-1133">Transmembrane helix</keyword>
<evidence type="ECO:0000256" key="1">
    <source>
        <dbReference type="ARBA" id="ARBA00004141"/>
    </source>
</evidence>
<comment type="subcellular location">
    <subcellularLocation>
        <location evidence="1">Membrane</location>
        <topology evidence="1">Multi-pass membrane protein</topology>
    </subcellularLocation>
</comment>
<organism evidence="8 9">
    <name type="scientific">Staurois parvus</name>
    <dbReference type="NCBI Taxonomy" id="386267"/>
    <lineage>
        <taxon>Eukaryota</taxon>
        <taxon>Metazoa</taxon>
        <taxon>Chordata</taxon>
        <taxon>Craniata</taxon>
        <taxon>Vertebrata</taxon>
        <taxon>Euteleostomi</taxon>
        <taxon>Amphibia</taxon>
        <taxon>Batrachia</taxon>
        <taxon>Anura</taxon>
        <taxon>Neobatrachia</taxon>
        <taxon>Ranoidea</taxon>
        <taxon>Ranidae</taxon>
        <taxon>Staurois</taxon>
    </lineage>
</organism>
<comment type="similarity">
    <text evidence="2">Belongs to the TMEM176 family.</text>
</comment>
<feature type="transmembrane region" description="Helical" evidence="7">
    <location>
        <begin position="207"/>
        <end position="232"/>
    </location>
</feature>
<dbReference type="InterPro" id="IPR009281">
    <property type="entry name" value="TMEM176A/TMEM176B"/>
</dbReference>
<gene>
    <name evidence="8" type="ORF">SPARVUS_LOCUS3096374</name>
</gene>
<keyword evidence="6 7" id="KW-0472">Membrane</keyword>
<dbReference type="Pfam" id="PF04103">
    <property type="entry name" value="CD20"/>
    <property type="match status" value="1"/>
</dbReference>
<evidence type="ECO:0000256" key="7">
    <source>
        <dbReference type="SAM" id="Phobius"/>
    </source>
</evidence>
<proteinExistence type="inferred from homology"/>
<evidence type="ECO:0000313" key="8">
    <source>
        <dbReference type="EMBL" id="CAI9548065.1"/>
    </source>
</evidence>
<keyword evidence="4 7" id="KW-0812">Transmembrane</keyword>
<evidence type="ECO:0000313" key="9">
    <source>
        <dbReference type="Proteomes" id="UP001162483"/>
    </source>
</evidence>